<dbReference type="EMBL" id="LAZR01060520">
    <property type="protein sequence ID" value="KKK65510.1"/>
    <property type="molecule type" value="Genomic_DNA"/>
</dbReference>
<dbReference type="InterPro" id="IPR008928">
    <property type="entry name" value="6-hairpin_glycosidase_sf"/>
</dbReference>
<feature type="non-terminal residue" evidence="2">
    <location>
        <position position="57"/>
    </location>
</feature>
<name>A0A0F8XW73_9ZZZZ</name>
<organism evidence="2">
    <name type="scientific">marine sediment metagenome</name>
    <dbReference type="NCBI Taxonomy" id="412755"/>
    <lineage>
        <taxon>unclassified sequences</taxon>
        <taxon>metagenomes</taxon>
        <taxon>ecological metagenomes</taxon>
    </lineage>
</organism>
<dbReference type="GO" id="GO:0005975">
    <property type="term" value="P:carbohydrate metabolic process"/>
    <property type="evidence" value="ECO:0007669"/>
    <property type="project" value="InterPro"/>
</dbReference>
<evidence type="ECO:0000313" key="2">
    <source>
        <dbReference type="EMBL" id="KKK65510.1"/>
    </source>
</evidence>
<accession>A0A0F8XW73</accession>
<comment type="caution">
    <text evidence="2">The sequence shown here is derived from an EMBL/GenBank/DDBJ whole genome shotgun (WGS) entry which is preliminary data.</text>
</comment>
<dbReference type="SUPFAM" id="SSF48208">
    <property type="entry name" value="Six-hairpin glycosidases"/>
    <property type="match status" value="1"/>
</dbReference>
<proteinExistence type="predicted"/>
<sequence>MICICSGLPGYENSAPVRIGNGAYNQLQLDIYGELMDSVYLFNKYGTPISYDFWVNL</sequence>
<dbReference type="Pfam" id="PF00723">
    <property type="entry name" value="Glyco_hydro_15"/>
    <property type="match status" value="1"/>
</dbReference>
<protein>
    <recommendedName>
        <fullName evidence="1">GH15-like domain-containing protein</fullName>
    </recommendedName>
</protein>
<gene>
    <name evidence="2" type="ORF">LCGC14_2973420</name>
</gene>
<feature type="domain" description="GH15-like" evidence="1">
    <location>
        <begin position="7"/>
        <end position="54"/>
    </location>
</feature>
<dbReference type="InterPro" id="IPR011613">
    <property type="entry name" value="GH15-like"/>
</dbReference>
<dbReference type="AlphaFoldDB" id="A0A0F8XW73"/>
<reference evidence="2" key="1">
    <citation type="journal article" date="2015" name="Nature">
        <title>Complex archaea that bridge the gap between prokaryotes and eukaryotes.</title>
        <authorList>
            <person name="Spang A."/>
            <person name="Saw J.H."/>
            <person name="Jorgensen S.L."/>
            <person name="Zaremba-Niedzwiedzka K."/>
            <person name="Martijn J."/>
            <person name="Lind A.E."/>
            <person name="van Eijk R."/>
            <person name="Schleper C."/>
            <person name="Guy L."/>
            <person name="Ettema T.J."/>
        </authorList>
    </citation>
    <scope>NUCLEOTIDE SEQUENCE</scope>
</reference>
<evidence type="ECO:0000259" key="1">
    <source>
        <dbReference type="Pfam" id="PF00723"/>
    </source>
</evidence>